<evidence type="ECO:0000259" key="5">
    <source>
        <dbReference type="Pfam" id="PF06722"/>
    </source>
</evidence>
<dbReference type="Gene3D" id="3.40.50.2000">
    <property type="entry name" value="Glycogen Phosphorylase B"/>
    <property type="match status" value="2"/>
</dbReference>
<dbReference type="InterPro" id="IPR048284">
    <property type="entry name" value="EryCIII-like_N"/>
</dbReference>
<feature type="signal peptide" evidence="4">
    <location>
        <begin position="1"/>
        <end position="23"/>
    </location>
</feature>
<evidence type="ECO:0000256" key="2">
    <source>
        <dbReference type="ARBA" id="ARBA00022676"/>
    </source>
</evidence>
<evidence type="ECO:0000313" key="8">
    <source>
        <dbReference type="Proteomes" id="UP001500689"/>
    </source>
</evidence>
<dbReference type="InterPro" id="IPR002213">
    <property type="entry name" value="UDP_glucos_trans"/>
</dbReference>
<dbReference type="InterPro" id="IPR010610">
    <property type="entry name" value="EryCIII-like_C"/>
</dbReference>
<keyword evidence="4" id="KW-0732">Signal</keyword>
<comment type="caution">
    <text evidence="7">The sequence shown here is derived from an EMBL/GenBank/DDBJ whole genome shotgun (WGS) entry which is preliminary data.</text>
</comment>
<evidence type="ECO:0000256" key="1">
    <source>
        <dbReference type="ARBA" id="ARBA00006962"/>
    </source>
</evidence>
<comment type="similarity">
    <text evidence="1">Belongs to the glycosyltransferase 28 family.</text>
</comment>
<keyword evidence="3" id="KW-0808">Transferase</keyword>
<dbReference type="EMBL" id="BAAAZN010000027">
    <property type="protein sequence ID" value="GAA3582931.1"/>
    <property type="molecule type" value="Genomic_DNA"/>
</dbReference>
<organism evidence="7 8">
    <name type="scientific">Amycolatopsis ultiminotia</name>
    <dbReference type="NCBI Taxonomy" id="543629"/>
    <lineage>
        <taxon>Bacteria</taxon>
        <taxon>Bacillati</taxon>
        <taxon>Actinomycetota</taxon>
        <taxon>Actinomycetes</taxon>
        <taxon>Pseudonocardiales</taxon>
        <taxon>Pseudonocardiaceae</taxon>
        <taxon>Amycolatopsis</taxon>
    </lineage>
</organism>
<dbReference type="RefSeq" id="WP_344868630.1">
    <property type="nucleotide sequence ID" value="NZ_BAAAZN010000027.1"/>
</dbReference>
<dbReference type="InterPro" id="IPR050426">
    <property type="entry name" value="Glycosyltransferase_28"/>
</dbReference>
<dbReference type="Pfam" id="PF06722">
    <property type="entry name" value="EryCIII-like_C"/>
    <property type="match status" value="1"/>
</dbReference>
<reference evidence="8" key="1">
    <citation type="journal article" date="2019" name="Int. J. Syst. Evol. Microbiol.">
        <title>The Global Catalogue of Microorganisms (GCM) 10K type strain sequencing project: providing services to taxonomists for standard genome sequencing and annotation.</title>
        <authorList>
            <consortium name="The Broad Institute Genomics Platform"/>
            <consortium name="The Broad Institute Genome Sequencing Center for Infectious Disease"/>
            <person name="Wu L."/>
            <person name="Ma J."/>
        </authorList>
    </citation>
    <scope>NUCLEOTIDE SEQUENCE [LARGE SCALE GENOMIC DNA]</scope>
    <source>
        <strain evidence="8">JCM 16898</strain>
    </source>
</reference>
<evidence type="ECO:0000259" key="6">
    <source>
        <dbReference type="Pfam" id="PF21036"/>
    </source>
</evidence>
<sequence length="391" mass="40263">MRVLFVTWAWRSHLYAMVPLAWAMRAAGHDVLVASQPALLPEIERTGLPGVAVGTDVDAAGMVRGYLLPSGAAGPGAAKPAPRNGKGPRALQMVLANAESMTADLVELARGWGADLVVSEPTALAGPIAAAAAGVPAVRHLYGTDLMLRARPLLPDALAPLAAAHGVSDVDPFGVATIDPTPASLQVPVDYQRIPVRYLAYGGAQARPATARRTAGRVCLTWGHTISEVAPERFLLPRVLSALAGSGLSVVAAVSTRQRALLGDVDEGVEVVVDTAIDDVLPGCDLVVAHGGAGTVLTAVRNAVPMLLIPQLPDHTGHAGRVLATGAGEVLAADEASGERIREEALRLISGDGPRTAVAALAGEMRQAPAPAAVVARLEELAMSKVDDRQS</sequence>
<evidence type="ECO:0000313" key="7">
    <source>
        <dbReference type="EMBL" id="GAA3582931.1"/>
    </source>
</evidence>
<dbReference type="SUPFAM" id="SSF53756">
    <property type="entry name" value="UDP-Glycosyltransferase/glycogen phosphorylase"/>
    <property type="match status" value="1"/>
</dbReference>
<proteinExistence type="inferred from homology"/>
<feature type="chain" id="PRO_5047436422" evidence="4">
    <location>
        <begin position="24"/>
        <end position="391"/>
    </location>
</feature>
<evidence type="ECO:0000256" key="3">
    <source>
        <dbReference type="ARBA" id="ARBA00022679"/>
    </source>
</evidence>
<dbReference type="Pfam" id="PF21036">
    <property type="entry name" value="EryCIII-like_N"/>
    <property type="match status" value="1"/>
</dbReference>
<name>A0ABP6YJ74_9PSEU</name>
<dbReference type="Proteomes" id="UP001500689">
    <property type="component" value="Unassembled WGS sequence"/>
</dbReference>
<keyword evidence="8" id="KW-1185">Reference proteome</keyword>
<dbReference type="PANTHER" id="PTHR48050:SF13">
    <property type="entry name" value="STEROL 3-BETA-GLUCOSYLTRANSFERASE UGT80A2"/>
    <property type="match status" value="1"/>
</dbReference>
<evidence type="ECO:0000256" key="4">
    <source>
        <dbReference type="SAM" id="SignalP"/>
    </source>
</evidence>
<dbReference type="PANTHER" id="PTHR48050">
    <property type="entry name" value="STEROL 3-BETA-GLUCOSYLTRANSFERASE"/>
    <property type="match status" value="1"/>
</dbReference>
<dbReference type="CDD" id="cd03784">
    <property type="entry name" value="GT1_Gtf-like"/>
    <property type="match status" value="1"/>
</dbReference>
<keyword evidence="2" id="KW-0328">Glycosyltransferase</keyword>
<feature type="domain" description="Erythromycin biosynthesis protein CIII-like C-terminal" evidence="5">
    <location>
        <begin position="239"/>
        <end position="381"/>
    </location>
</feature>
<gene>
    <name evidence="7" type="ORF">GCM10022222_79650</name>
</gene>
<feature type="domain" description="Erythromycin biosynthesis protein CIII-like N-terminal" evidence="6">
    <location>
        <begin position="22"/>
        <end position="223"/>
    </location>
</feature>
<protein>
    <submittedName>
        <fullName evidence="7">DUF1205 domain-containing protein</fullName>
    </submittedName>
</protein>
<accession>A0ABP6YJ74</accession>